<feature type="transmembrane region" description="Helical" evidence="1">
    <location>
        <begin position="85"/>
        <end position="107"/>
    </location>
</feature>
<keyword evidence="1" id="KW-0472">Membrane</keyword>
<name>A0ABR2VTJ5_9FUNG</name>
<reference evidence="2 3" key="1">
    <citation type="submission" date="2023-04" db="EMBL/GenBank/DDBJ databases">
        <title>Genome of Basidiobolus ranarum AG-B5.</title>
        <authorList>
            <person name="Stajich J.E."/>
            <person name="Carter-House D."/>
            <person name="Gryganskyi A."/>
        </authorList>
    </citation>
    <scope>NUCLEOTIDE SEQUENCE [LARGE SCALE GENOMIC DNA]</scope>
    <source>
        <strain evidence="2 3">AG-B5</strain>
    </source>
</reference>
<evidence type="ECO:0000256" key="1">
    <source>
        <dbReference type="SAM" id="Phobius"/>
    </source>
</evidence>
<sequence>MEHYYRVSSDSSELSQEYHMSESSTESLMSIMFTRNYQPFLQNVGYIILGIELISSSITIGLLLRHLLPLESITERVGLVMIQSTWLPLFIAGLRILYSTIGMLGLYMSSYKLTGILLVLMVFEIAGTLGLLILSAITSHFLLIWMTAITVIYNTLYAILQELTLNIVIRFFWMYIS</sequence>
<comment type="caution">
    <text evidence="2">The sequence shown here is derived from an EMBL/GenBank/DDBJ whole genome shotgun (WGS) entry which is preliminary data.</text>
</comment>
<gene>
    <name evidence="2" type="ORF">K7432_011623</name>
</gene>
<proteinExistence type="predicted"/>
<feature type="transmembrane region" description="Helical" evidence="1">
    <location>
        <begin position="141"/>
        <end position="160"/>
    </location>
</feature>
<evidence type="ECO:0008006" key="4">
    <source>
        <dbReference type="Google" id="ProtNLM"/>
    </source>
</evidence>
<protein>
    <recommendedName>
        <fullName evidence="4">ATP synthase subunit a</fullName>
    </recommendedName>
</protein>
<keyword evidence="1" id="KW-1133">Transmembrane helix</keyword>
<keyword evidence="1" id="KW-0812">Transmembrane</keyword>
<keyword evidence="3" id="KW-1185">Reference proteome</keyword>
<organism evidence="2 3">
    <name type="scientific">Basidiobolus ranarum</name>
    <dbReference type="NCBI Taxonomy" id="34480"/>
    <lineage>
        <taxon>Eukaryota</taxon>
        <taxon>Fungi</taxon>
        <taxon>Fungi incertae sedis</taxon>
        <taxon>Zoopagomycota</taxon>
        <taxon>Entomophthoromycotina</taxon>
        <taxon>Basidiobolomycetes</taxon>
        <taxon>Basidiobolales</taxon>
        <taxon>Basidiobolaceae</taxon>
        <taxon>Basidiobolus</taxon>
    </lineage>
</organism>
<dbReference type="EMBL" id="JASJQH010007794">
    <property type="protein sequence ID" value="KAK9701646.1"/>
    <property type="molecule type" value="Genomic_DNA"/>
</dbReference>
<evidence type="ECO:0000313" key="3">
    <source>
        <dbReference type="Proteomes" id="UP001479436"/>
    </source>
</evidence>
<dbReference type="Proteomes" id="UP001479436">
    <property type="component" value="Unassembled WGS sequence"/>
</dbReference>
<feature type="transmembrane region" description="Helical" evidence="1">
    <location>
        <begin position="44"/>
        <end position="64"/>
    </location>
</feature>
<feature type="transmembrane region" description="Helical" evidence="1">
    <location>
        <begin position="113"/>
        <end position="134"/>
    </location>
</feature>
<evidence type="ECO:0000313" key="2">
    <source>
        <dbReference type="EMBL" id="KAK9701646.1"/>
    </source>
</evidence>
<accession>A0ABR2VTJ5</accession>